<dbReference type="EMBL" id="CM022215">
    <property type="protein sequence ID" value="KAF7008640.1"/>
    <property type="molecule type" value="Genomic_DNA"/>
</dbReference>
<feature type="non-terminal residue" evidence="1">
    <location>
        <position position="93"/>
    </location>
</feature>
<name>A0A9R1EEF8_WHEAT</name>
<reference evidence="1" key="2">
    <citation type="submission" date="2020-03" db="EMBL/GenBank/DDBJ databases">
        <title>The second near-complete assembly of the hexaploid bread wheat (Triticum aestivum) genome.</title>
        <authorList>
            <person name="Zimin A.V."/>
            <person name="Puiu D."/>
            <person name="Shumante A."/>
            <person name="Alonge M."/>
            <person name="Salzberg S.L."/>
        </authorList>
    </citation>
    <scope>NUCLEOTIDE SEQUENCE</scope>
    <source>
        <tissue evidence="1">Leaf</tissue>
    </source>
</reference>
<dbReference type="OrthoDB" id="2021158at2759"/>
<dbReference type="AlphaFoldDB" id="A0A9R1EEF8"/>
<dbReference type="PANTHER" id="PTHR31923:SF5">
    <property type="entry name" value="OS05G0510700 PROTEIN"/>
    <property type="match status" value="1"/>
</dbReference>
<dbReference type="Proteomes" id="UP000815260">
    <property type="component" value="Chromosome 2B"/>
</dbReference>
<reference evidence="1" key="1">
    <citation type="journal article" date="2017" name="Gigascience">
        <title>The first near-complete assembly of the hexaploid bread wheat genome, Triticum aestivum.</title>
        <authorList>
            <person name="Zimin A.V."/>
            <person name="Puiu D."/>
            <person name="Hall R."/>
            <person name="Kingan S."/>
            <person name="Clavijo B.J."/>
            <person name="Salzberg S.L."/>
        </authorList>
    </citation>
    <scope>NUCLEOTIDE SEQUENCE</scope>
    <source>
        <tissue evidence="1">Leaf</tissue>
    </source>
</reference>
<feature type="non-terminal residue" evidence="1">
    <location>
        <position position="1"/>
    </location>
</feature>
<comment type="caution">
    <text evidence="1">The sequence shown here is derived from an EMBL/GenBank/DDBJ whole genome shotgun (WGS) entry which is preliminary data.</text>
</comment>
<dbReference type="PANTHER" id="PTHR31923">
    <property type="entry name" value="BSD DOMAIN-CONTAINING PROTEIN"/>
    <property type="match status" value="1"/>
</dbReference>
<evidence type="ECO:0000313" key="1">
    <source>
        <dbReference type="EMBL" id="KAF7008640.1"/>
    </source>
</evidence>
<organism evidence="1">
    <name type="scientific">Triticum aestivum</name>
    <name type="common">Wheat</name>
    <dbReference type="NCBI Taxonomy" id="4565"/>
    <lineage>
        <taxon>Eukaryota</taxon>
        <taxon>Viridiplantae</taxon>
        <taxon>Streptophyta</taxon>
        <taxon>Embryophyta</taxon>
        <taxon>Tracheophyta</taxon>
        <taxon>Spermatophyta</taxon>
        <taxon>Magnoliopsida</taxon>
        <taxon>Liliopsida</taxon>
        <taxon>Poales</taxon>
        <taxon>Poaceae</taxon>
        <taxon>BOP clade</taxon>
        <taxon>Pooideae</taxon>
        <taxon>Triticodae</taxon>
        <taxon>Triticeae</taxon>
        <taxon>Triticinae</taxon>
        <taxon>Triticum</taxon>
    </lineage>
</organism>
<gene>
    <name evidence="1" type="ORF">CFC21_023355</name>
</gene>
<accession>A0A9R1EEF8</accession>
<protein>
    <submittedName>
        <fullName evidence="1">Uncharacterized protein</fullName>
    </submittedName>
</protein>
<sequence>VDVDGDGIAGIRSDLAEIGGRVRSSISMLQSNQAVAEVSKIASSLLPFGEEEPDKGEPVTGGTEEVLVFVKHISTRPETWLDFPLFINERYAD</sequence>
<proteinExistence type="predicted"/>